<accession>A0A0F9J533</accession>
<dbReference type="EC" id="2.1.1.72" evidence="2"/>
<dbReference type="GO" id="GO:0009007">
    <property type="term" value="F:site-specific DNA-methyltransferase (adenine-specific) activity"/>
    <property type="evidence" value="ECO:0007669"/>
    <property type="project" value="UniProtKB-EC"/>
</dbReference>
<dbReference type="SUPFAM" id="SSF53335">
    <property type="entry name" value="S-adenosyl-L-methionine-dependent methyltransferases"/>
    <property type="match status" value="1"/>
</dbReference>
<keyword evidence="5" id="KW-0949">S-adenosyl-L-methionine</keyword>
<dbReference type="GO" id="GO:0032259">
    <property type="term" value="P:methylation"/>
    <property type="evidence" value="ECO:0007669"/>
    <property type="project" value="UniProtKB-KW"/>
</dbReference>
<dbReference type="GO" id="GO:0009307">
    <property type="term" value="P:DNA restriction-modification system"/>
    <property type="evidence" value="ECO:0007669"/>
    <property type="project" value="InterPro"/>
</dbReference>
<comment type="catalytic activity">
    <reaction evidence="6">
        <text>a 2'-deoxyadenosine in DNA + S-adenosyl-L-methionine = an N(6)-methyl-2'-deoxyadenosine in DNA + S-adenosyl-L-homocysteine + H(+)</text>
        <dbReference type="Rhea" id="RHEA:15197"/>
        <dbReference type="Rhea" id="RHEA-COMP:12418"/>
        <dbReference type="Rhea" id="RHEA-COMP:12419"/>
        <dbReference type="ChEBI" id="CHEBI:15378"/>
        <dbReference type="ChEBI" id="CHEBI:57856"/>
        <dbReference type="ChEBI" id="CHEBI:59789"/>
        <dbReference type="ChEBI" id="CHEBI:90615"/>
        <dbReference type="ChEBI" id="CHEBI:90616"/>
        <dbReference type="EC" id="2.1.1.72"/>
    </reaction>
</comment>
<gene>
    <name evidence="7" type="ORF">LCGC14_1497380</name>
</gene>
<evidence type="ECO:0000256" key="4">
    <source>
        <dbReference type="ARBA" id="ARBA00022679"/>
    </source>
</evidence>
<keyword evidence="3" id="KW-0489">Methyltransferase</keyword>
<reference evidence="7" key="1">
    <citation type="journal article" date="2015" name="Nature">
        <title>Complex archaea that bridge the gap between prokaryotes and eukaryotes.</title>
        <authorList>
            <person name="Spang A."/>
            <person name="Saw J.H."/>
            <person name="Jorgensen S.L."/>
            <person name="Zaremba-Niedzwiedzka K."/>
            <person name="Martijn J."/>
            <person name="Lind A.E."/>
            <person name="van Eijk R."/>
            <person name="Schleper C."/>
            <person name="Guy L."/>
            <person name="Ettema T.J."/>
        </authorList>
    </citation>
    <scope>NUCLEOTIDE SEQUENCE</scope>
</reference>
<evidence type="ECO:0000313" key="7">
    <source>
        <dbReference type="EMBL" id="KKM64829.1"/>
    </source>
</evidence>
<comment type="similarity">
    <text evidence="1">Belongs to the N(4)/N(6)-methyltransferase family.</text>
</comment>
<dbReference type="EMBL" id="LAZR01010827">
    <property type="protein sequence ID" value="KKM64829.1"/>
    <property type="molecule type" value="Genomic_DNA"/>
</dbReference>
<evidence type="ECO:0000256" key="2">
    <source>
        <dbReference type="ARBA" id="ARBA00011900"/>
    </source>
</evidence>
<sequence length="217" mass="25730">MWSYYGGKSKIVKKYPAPKYPIIIEPFAGTARYSLLYPNHQIILNDSYKIITDIWNYLIKATQEQIKNLPEMKKGDDVRDLDISNVEKNLMGFMVNRGVAYPHNIYTTWPAKNNEIRKTKERIIKNLEKIRHWKIYNQDYLTLGNTECTWFIDPPYQYGGDHYIENRINYEQLANWCKSRKGQIIVCENTKANWLPFRPLVTLHGQKHTTIEAIYIH</sequence>
<dbReference type="AlphaFoldDB" id="A0A0F9J533"/>
<evidence type="ECO:0000256" key="5">
    <source>
        <dbReference type="ARBA" id="ARBA00022691"/>
    </source>
</evidence>
<organism evidence="7">
    <name type="scientific">marine sediment metagenome</name>
    <dbReference type="NCBI Taxonomy" id="412755"/>
    <lineage>
        <taxon>unclassified sequences</taxon>
        <taxon>metagenomes</taxon>
        <taxon>ecological metagenomes</taxon>
    </lineage>
</organism>
<evidence type="ECO:0000256" key="1">
    <source>
        <dbReference type="ARBA" id="ARBA00006594"/>
    </source>
</evidence>
<evidence type="ECO:0000256" key="3">
    <source>
        <dbReference type="ARBA" id="ARBA00022603"/>
    </source>
</evidence>
<dbReference type="InterPro" id="IPR029063">
    <property type="entry name" value="SAM-dependent_MTases_sf"/>
</dbReference>
<proteinExistence type="inferred from homology"/>
<dbReference type="InterPro" id="IPR012327">
    <property type="entry name" value="MeTrfase_D12"/>
</dbReference>
<dbReference type="Pfam" id="PF02086">
    <property type="entry name" value="MethyltransfD12"/>
    <property type="match status" value="1"/>
</dbReference>
<name>A0A0F9J533_9ZZZZ</name>
<comment type="caution">
    <text evidence="7">The sequence shown here is derived from an EMBL/GenBank/DDBJ whole genome shotgun (WGS) entry which is preliminary data.</text>
</comment>
<keyword evidence="4" id="KW-0808">Transferase</keyword>
<evidence type="ECO:0000256" key="6">
    <source>
        <dbReference type="ARBA" id="ARBA00047942"/>
    </source>
</evidence>
<protein>
    <recommendedName>
        <fullName evidence="2">site-specific DNA-methyltransferase (adenine-specific)</fullName>
        <ecNumber evidence="2">2.1.1.72</ecNumber>
    </recommendedName>
</protein>
<dbReference type="Gene3D" id="3.40.50.150">
    <property type="entry name" value="Vaccinia Virus protein VP39"/>
    <property type="match status" value="1"/>
</dbReference>
<dbReference type="InterPro" id="IPR023095">
    <property type="entry name" value="Ade_MeTrfase_dom_2"/>
</dbReference>
<dbReference type="Gene3D" id="1.10.1020.10">
    <property type="entry name" value="Adenine-specific Methyltransferase, Domain 2"/>
    <property type="match status" value="1"/>
</dbReference>